<evidence type="ECO:0000256" key="4">
    <source>
        <dbReference type="ARBA" id="ARBA00022833"/>
    </source>
</evidence>
<dbReference type="GO" id="GO:0005634">
    <property type="term" value="C:nucleus"/>
    <property type="evidence" value="ECO:0007669"/>
    <property type="project" value="UniProtKB-SubCell"/>
</dbReference>
<evidence type="ECO:0000256" key="1">
    <source>
        <dbReference type="ARBA" id="ARBA00004123"/>
    </source>
</evidence>
<feature type="compositionally biased region" description="Polar residues" evidence="10">
    <location>
        <begin position="525"/>
        <end position="550"/>
    </location>
</feature>
<dbReference type="PANTHER" id="PTHR10071:SF281">
    <property type="entry name" value="BOX A-BINDING FACTOR-RELATED"/>
    <property type="match status" value="1"/>
</dbReference>
<feature type="region of interest" description="Disordered" evidence="10">
    <location>
        <begin position="525"/>
        <end position="562"/>
    </location>
</feature>
<feature type="compositionally biased region" description="Low complexity" evidence="10">
    <location>
        <begin position="551"/>
        <end position="562"/>
    </location>
</feature>
<evidence type="ECO:0000313" key="12">
    <source>
        <dbReference type="EMBL" id="POS86820.1"/>
    </source>
</evidence>
<keyword evidence="13" id="KW-1185">Reference proteome</keyword>
<comment type="caution">
    <text evidence="12">The sequence shown here is derived from an EMBL/GenBank/DDBJ whole genome shotgun (WGS) entry which is preliminary data.</text>
</comment>
<comment type="subcellular location">
    <subcellularLocation>
        <location evidence="1">Nucleus</location>
    </subcellularLocation>
</comment>
<dbReference type="Proteomes" id="UP000237438">
    <property type="component" value="Unassembled WGS sequence"/>
</dbReference>
<feature type="region of interest" description="Disordered" evidence="10">
    <location>
        <begin position="599"/>
        <end position="653"/>
    </location>
</feature>
<dbReference type="GO" id="GO:0042128">
    <property type="term" value="P:nitrate assimilation"/>
    <property type="evidence" value="ECO:0007669"/>
    <property type="project" value="UniProtKB-KW"/>
</dbReference>
<evidence type="ECO:0000256" key="7">
    <source>
        <dbReference type="ARBA" id="ARBA00023163"/>
    </source>
</evidence>
<dbReference type="EMBL" id="PEDP01000244">
    <property type="protein sequence ID" value="POS86820.1"/>
    <property type="molecule type" value="Genomic_DNA"/>
</dbReference>
<dbReference type="InterPro" id="IPR039355">
    <property type="entry name" value="Transcription_factor_GATA"/>
</dbReference>
<accession>A0A2S4PXP0</accession>
<dbReference type="GO" id="GO:0045944">
    <property type="term" value="P:positive regulation of transcription by RNA polymerase II"/>
    <property type="evidence" value="ECO:0007669"/>
    <property type="project" value="TreeGrafter"/>
</dbReference>
<feature type="compositionally biased region" description="Polar residues" evidence="10">
    <location>
        <begin position="628"/>
        <end position="648"/>
    </location>
</feature>
<dbReference type="Pfam" id="PF00320">
    <property type="entry name" value="GATA"/>
    <property type="match status" value="1"/>
</dbReference>
<dbReference type="SMART" id="SM00401">
    <property type="entry name" value="ZnF_GATA"/>
    <property type="match status" value="1"/>
</dbReference>
<sequence length="772" mass="85316">MSVEVFYEKAQSNPAVSMETLTTEHDFRFPRRPIHTIDTKTSSPRGITSDFEFGNHNNYTISKTVLGPDHLKMLNSAAEIKTRVNMLHGTFFPSWKGNHTSVDLGPTGELCKKDSLTAQILGLYSDIKLNLQNQERMKNLTWRMISMNLQKTRSQSSASSSMSLPMSSGIAQLRQSATQNAATSDSTYGPSDVMEVDGLLENEMIFSNSDMNNFSFSPESDHRETERSSNTTACAIPIKATAAPISWPFHNSVQTPRISPRSKQEFGYVNRHVRKTSIDELMRPRKRHAHFPSKMVALKNSSSSSENLQDFSLDHLQSSEIHQPSVHNSNFTQDFFDTIDYNKGATSGSSCPQKTFFFPQLLTPQPSPFSSQFDNSSVDLPHLNCESQFSPTSSNFQSTVSTPKGINDSDQIFLRSLHLDPQYSPHEYQHNQSNLSDSIGIHYTNNESCNPTFTSLSLTNSTNHFPNPSNSCSTPNIDVSSQIYNDEHSTLPDIYDNCLELETNRFQWKSDVPYHQNTNISLTTGDLSERNLSGNGTTNLSSPTNWDNTVISSSSSHPSTPSISENYSHLLNITALPLNSNAAVLDTDPSIFDQSNSINSRFSNPGSPVDSVNVTRNSSTVISRSSSPALKTSRTNNSHTYSGQSQLRGESGVPTTCTNCFTQTTPLWRRNPEGFPLCNACGLFLKLHGVVRPLSLKTDVIKKRNRGTGSSLTINGNGSKTTKKNNSSTNSNTFGNIRVISSNNRKECLDTSGAVLIPGSVQSSDMCYFLVH</sequence>
<evidence type="ECO:0000256" key="6">
    <source>
        <dbReference type="ARBA" id="ARBA00023063"/>
    </source>
</evidence>
<dbReference type="PRINTS" id="PR00619">
    <property type="entry name" value="GATAZNFINGER"/>
</dbReference>
<gene>
    <name evidence="12" type="ORF">EPUL_003275</name>
</gene>
<dbReference type="InterPro" id="IPR013088">
    <property type="entry name" value="Znf_NHR/GATA"/>
</dbReference>
<dbReference type="Gene3D" id="3.30.50.10">
    <property type="entry name" value="Erythroid Transcription Factor GATA-1, subunit A"/>
    <property type="match status" value="1"/>
</dbReference>
<evidence type="ECO:0000256" key="9">
    <source>
        <dbReference type="PROSITE-ProRule" id="PRU00094"/>
    </source>
</evidence>
<feature type="compositionally biased region" description="Low complexity" evidence="10">
    <location>
        <begin position="614"/>
        <end position="627"/>
    </location>
</feature>
<evidence type="ECO:0000256" key="10">
    <source>
        <dbReference type="SAM" id="MobiDB-lite"/>
    </source>
</evidence>
<dbReference type="PROSITE" id="PS00344">
    <property type="entry name" value="GATA_ZN_FINGER_1"/>
    <property type="match status" value="1"/>
</dbReference>
<organism evidence="12 13">
    <name type="scientific">Erysiphe pulchra</name>
    <dbReference type="NCBI Taxonomy" id="225359"/>
    <lineage>
        <taxon>Eukaryota</taxon>
        <taxon>Fungi</taxon>
        <taxon>Dikarya</taxon>
        <taxon>Ascomycota</taxon>
        <taxon>Pezizomycotina</taxon>
        <taxon>Leotiomycetes</taxon>
        <taxon>Erysiphales</taxon>
        <taxon>Erysiphaceae</taxon>
        <taxon>Erysiphe</taxon>
    </lineage>
</organism>
<keyword evidence="8" id="KW-0539">Nucleus</keyword>
<dbReference type="AlphaFoldDB" id="A0A2S4PXP0"/>
<dbReference type="GO" id="GO:0000978">
    <property type="term" value="F:RNA polymerase II cis-regulatory region sequence-specific DNA binding"/>
    <property type="evidence" value="ECO:0007669"/>
    <property type="project" value="TreeGrafter"/>
</dbReference>
<keyword evidence="7" id="KW-0804">Transcription</keyword>
<keyword evidence="4" id="KW-0862">Zinc</keyword>
<evidence type="ECO:0000313" key="13">
    <source>
        <dbReference type="Proteomes" id="UP000237438"/>
    </source>
</evidence>
<reference evidence="12 13" key="1">
    <citation type="submission" date="2017-10" db="EMBL/GenBank/DDBJ databases">
        <title>Development of genomic resources for the powdery mildew, Erysiphe pulchra.</title>
        <authorList>
            <person name="Wadl P.A."/>
            <person name="Mack B.M."/>
            <person name="Moore G."/>
            <person name="Beltz S.B."/>
        </authorList>
    </citation>
    <scope>NUCLEOTIDE SEQUENCE [LARGE SCALE GENOMIC DNA]</scope>
    <source>
        <strain evidence="12">Cflorida</strain>
    </source>
</reference>
<evidence type="ECO:0000256" key="8">
    <source>
        <dbReference type="ARBA" id="ARBA00023242"/>
    </source>
</evidence>
<dbReference type="InterPro" id="IPR013860">
    <property type="entry name" value="AreA_GATA"/>
</dbReference>
<dbReference type="GO" id="GO:0000122">
    <property type="term" value="P:negative regulation of transcription by RNA polymerase II"/>
    <property type="evidence" value="ECO:0007669"/>
    <property type="project" value="TreeGrafter"/>
</dbReference>
<dbReference type="OrthoDB" id="515401at2759"/>
<protein>
    <recommendedName>
        <fullName evidence="11">GATA-type domain-containing protein</fullName>
    </recommendedName>
</protein>
<dbReference type="PANTHER" id="PTHR10071">
    <property type="entry name" value="TRANSCRIPTION FACTOR GATA FAMILY MEMBER"/>
    <property type="match status" value="1"/>
</dbReference>
<dbReference type="GO" id="GO:0008270">
    <property type="term" value="F:zinc ion binding"/>
    <property type="evidence" value="ECO:0007669"/>
    <property type="project" value="UniProtKB-KW"/>
</dbReference>
<dbReference type="SUPFAM" id="SSF57716">
    <property type="entry name" value="Glucocorticoid receptor-like (DNA-binding domain)"/>
    <property type="match status" value="1"/>
</dbReference>
<dbReference type="CDD" id="cd00202">
    <property type="entry name" value="ZnF_GATA"/>
    <property type="match status" value="1"/>
</dbReference>
<feature type="region of interest" description="Disordered" evidence="10">
    <location>
        <begin position="707"/>
        <end position="731"/>
    </location>
</feature>
<dbReference type="GO" id="GO:0000981">
    <property type="term" value="F:DNA-binding transcription factor activity, RNA polymerase II-specific"/>
    <property type="evidence" value="ECO:0007669"/>
    <property type="project" value="TreeGrafter"/>
</dbReference>
<feature type="domain" description="GATA-type" evidence="11">
    <location>
        <begin position="651"/>
        <end position="704"/>
    </location>
</feature>
<evidence type="ECO:0000256" key="3">
    <source>
        <dbReference type="ARBA" id="ARBA00022771"/>
    </source>
</evidence>
<evidence type="ECO:0000256" key="2">
    <source>
        <dbReference type="ARBA" id="ARBA00022723"/>
    </source>
</evidence>
<keyword evidence="2" id="KW-0479">Metal-binding</keyword>
<evidence type="ECO:0000259" key="11">
    <source>
        <dbReference type="PROSITE" id="PS50114"/>
    </source>
</evidence>
<evidence type="ECO:0000256" key="5">
    <source>
        <dbReference type="ARBA" id="ARBA00023015"/>
    </source>
</evidence>
<dbReference type="FunFam" id="3.30.50.10:FF:000007">
    <property type="entry name" value="Nitrogen regulatory AreA, N-terminal"/>
    <property type="match status" value="1"/>
</dbReference>
<feature type="compositionally biased region" description="Low complexity" evidence="10">
    <location>
        <begin position="715"/>
        <end position="731"/>
    </location>
</feature>
<name>A0A2S4PXP0_9PEZI</name>
<proteinExistence type="predicted"/>
<dbReference type="PROSITE" id="PS50114">
    <property type="entry name" value="GATA_ZN_FINGER_2"/>
    <property type="match status" value="1"/>
</dbReference>
<dbReference type="InterPro" id="IPR000679">
    <property type="entry name" value="Znf_GATA"/>
</dbReference>
<keyword evidence="6" id="KW-0534">Nitrate assimilation</keyword>
<dbReference type="Pfam" id="PF08550">
    <property type="entry name" value="GATA_AreA"/>
    <property type="match status" value="1"/>
</dbReference>
<keyword evidence="5" id="KW-0805">Transcription regulation</keyword>
<keyword evidence="3 9" id="KW-0863">Zinc-finger</keyword>
<dbReference type="STRING" id="225359.A0A2S4PXP0"/>
<feature type="compositionally biased region" description="Polar residues" evidence="10">
    <location>
        <begin position="599"/>
        <end position="613"/>
    </location>
</feature>